<evidence type="ECO:0000256" key="1">
    <source>
        <dbReference type="SAM" id="Phobius"/>
    </source>
</evidence>
<proteinExistence type="predicted"/>
<keyword evidence="1" id="KW-1133">Transmembrane helix</keyword>
<protein>
    <submittedName>
        <fullName evidence="2">DUF393 domain-containing protein</fullName>
    </submittedName>
</protein>
<dbReference type="AlphaFoldDB" id="A0A6N6VQ92"/>
<dbReference type="EMBL" id="WFLM01000004">
    <property type="protein sequence ID" value="KAB8037749.1"/>
    <property type="molecule type" value="Genomic_DNA"/>
</dbReference>
<dbReference type="OrthoDB" id="5293621at2"/>
<dbReference type="InterPro" id="IPR052927">
    <property type="entry name" value="DCC_oxidoreductase"/>
</dbReference>
<keyword evidence="1" id="KW-0812">Transmembrane</keyword>
<keyword evidence="3" id="KW-1185">Reference proteome</keyword>
<keyword evidence="1" id="KW-0472">Membrane</keyword>
<comment type="caution">
    <text evidence="2">The sequence shown here is derived from an EMBL/GenBank/DDBJ whole genome shotgun (WGS) entry which is preliminary data.</text>
</comment>
<accession>A0A6N6VQ92</accession>
<organism evidence="2 3">
    <name type="scientific">Silvanigrella paludirubra</name>
    <dbReference type="NCBI Taxonomy" id="2499159"/>
    <lineage>
        <taxon>Bacteria</taxon>
        <taxon>Pseudomonadati</taxon>
        <taxon>Bdellovibrionota</taxon>
        <taxon>Oligoflexia</taxon>
        <taxon>Silvanigrellales</taxon>
        <taxon>Silvanigrellaceae</taxon>
        <taxon>Silvanigrella</taxon>
    </lineage>
</organism>
<name>A0A6N6VQ92_9BACT</name>
<dbReference type="RefSeq" id="WP_153420826.1">
    <property type="nucleotide sequence ID" value="NZ_WFLM01000004.1"/>
</dbReference>
<dbReference type="GO" id="GO:0015035">
    <property type="term" value="F:protein-disulfide reductase activity"/>
    <property type="evidence" value="ECO:0007669"/>
    <property type="project" value="InterPro"/>
</dbReference>
<dbReference type="Proteomes" id="UP000437748">
    <property type="component" value="Unassembled WGS sequence"/>
</dbReference>
<evidence type="ECO:0000313" key="2">
    <source>
        <dbReference type="EMBL" id="KAB8037749.1"/>
    </source>
</evidence>
<dbReference type="Pfam" id="PF04134">
    <property type="entry name" value="DCC1-like"/>
    <property type="match status" value="1"/>
</dbReference>
<gene>
    <name evidence="2" type="ORF">GCL60_11285</name>
</gene>
<dbReference type="PANTHER" id="PTHR33639:SF2">
    <property type="entry name" value="DUF393 DOMAIN-CONTAINING PROTEIN"/>
    <property type="match status" value="1"/>
</dbReference>
<sequence length="140" mass="16986">MDKPVIIIDDQCLICNKFIQFVIRQDKKEVFLFSAFRYFFNDTPNTVILIFQNKVYTRSVAVLKIFQLLKFPWNLFYILNIIPKFILNFFYNLFAKYRYQFFNKVESCLLIDSTLKKRILVESSNEVQEIKKRIELNKLE</sequence>
<reference evidence="2 3" key="1">
    <citation type="submission" date="2019-10" db="EMBL/GenBank/DDBJ databases">
        <title>New species of Slilvanegrellaceae.</title>
        <authorList>
            <person name="Pitt A."/>
            <person name="Hahn M.W."/>
        </authorList>
    </citation>
    <scope>NUCLEOTIDE SEQUENCE [LARGE SCALE GENOMIC DNA]</scope>
    <source>
        <strain evidence="2 3">SP-Ram-0.45-NSY-1</strain>
    </source>
</reference>
<dbReference type="InterPro" id="IPR007263">
    <property type="entry name" value="DCC1-like"/>
</dbReference>
<feature type="transmembrane region" description="Helical" evidence="1">
    <location>
        <begin position="75"/>
        <end position="94"/>
    </location>
</feature>
<evidence type="ECO:0000313" key="3">
    <source>
        <dbReference type="Proteomes" id="UP000437748"/>
    </source>
</evidence>
<dbReference type="PANTHER" id="PTHR33639">
    <property type="entry name" value="THIOL-DISULFIDE OXIDOREDUCTASE DCC"/>
    <property type="match status" value="1"/>
</dbReference>